<accession>A0A6A6VJV5</accession>
<name>A0A6A6VJV5_9PLEO</name>
<feature type="region of interest" description="Disordered" evidence="1">
    <location>
        <begin position="97"/>
        <end position="181"/>
    </location>
</feature>
<feature type="compositionally biased region" description="Polar residues" evidence="1">
    <location>
        <begin position="152"/>
        <end position="181"/>
    </location>
</feature>
<dbReference type="Proteomes" id="UP000799440">
    <property type="component" value="Unassembled WGS sequence"/>
</dbReference>
<dbReference type="EMBL" id="MU006565">
    <property type="protein sequence ID" value="KAF2750004.1"/>
    <property type="molecule type" value="Genomic_DNA"/>
</dbReference>
<feature type="compositionally biased region" description="Polar residues" evidence="1">
    <location>
        <begin position="134"/>
        <end position="143"/>
    </location>
</feature>
<evidence type="ECO:0000313" key="3">
    <source>
        <dbReference type="Proteomes" id="UP000799440"/>
    </source>
</evidence>
<proteinExistence type="predicted"/>
<evidence type="ECO:0000256" key="1">
    <source>
        <dbReference type="SAM" id="MobiDB-lite"/>
    </source>
</evidence>
<sequence>MRGICGGIRLRMFLSSTPNRAQNSSLPSSSSISTHSISQVLPNDLAKAFTQNIPHMMNAYPIPPMAGSHSPAVSHMDLVTSTEGLIPSFRLEASTPTVPQKLIGSENFPPRGESLSQAELGLPSRSSRPRSSSKAQKNGNRQGDLQGPVRANSMTTKDGAQSQYSYPSQLRAFSTSPQMLP</sequence>
<evidence type="ECO:0000313" key="2">
    <source>
        <dbReference type="EMBL" id="KAF2750004.1"/>
    </source>
</evidence>
<keyword evidence="3" id="KW-1185">Reference proteome</keyword>
<feature type="compositionally biased region" description="Low complexity" evidence="1">
    <location>
        <begin position="123"/>
        <end position="133"/>
    </location>
</feature>
<reference evidence="2" key="1">
    <citation type="journal article" date="2020" name="Stud. Mycol.">
        <title>101 Dothideomycetes genomes: a test case for predicting lifestyles and emergence of pathogens.</title>
        <authorList>
            <person name="Haridas S."/>
            <person name="Albert R."/>
            <person name="Binder M."/>
            <person name="Bloem J."/>
            <person name="Labutti K."/>
            <person name="Salamov A."/>
            <person name="Andreopoulos B."/>
            <person name="Baker S."/>
            <person name="Barry K."/>
            <person name="Bills G."/>
            <person name="Bluhm B."/>
            <person name="Cannon C."/>
            <person name="Castanera R."/>
            <person name="Culley D."/>
            <person name="Daum C."/>
            <person name="Ezra D."/>
            <person name="Gonzalez J."/>
            <person name="Henrissat B."/>
            <person name="Kuo A."/>
            <person name="Liang C."/>
            <person name="Lipzen A."/>
            <person name="Lutzoni F."/>
            <person name="Magnuson J."/>
            <person name="Mondo S."/>
            <person name="Nolan M."/>
            <person name="Ohm R."/>
            <person name="Pangilinan J."/>
            <person name="Park H.-J."/>
            <person name="Ramirez L."/>
            <person name="Alfaro M."/>
            <person name="Sun H."/>
            <person name="Tritt A."/>
            <person name="Yoshinaga Y."/>
            <person name="Zwiers L.-H."/>
            <person name="Turgeon B."/>
            <person name="Goodwin S."/>
            <person name="Spatafora J."/>
            <person name="Crous P."/>
            <person name="Grigoriev I."/>
        </authorList>
    </citation>
    <scope>NUCLEOTIDE SEQUENCE</scope>
    <source>
        <strain evidence="2">CBS 119925</strain>
    </source>
</reference>
<dbReference type="AlphaFoldDB" id="A0A6A6VJV5"/>
<protein>
    <submittedName>
        <fullName evidence="2">Uncharacterized protein</fullName>
    </submittedName>
</protein>
<organism evidence="2 3">
    <name type="scientific">Sporormia fimetaria CBS 119925</name>
    <dbReference type="NCBI Taxonomy" id="1340428"/>
    <lineage>
        <taxon>Eukaryota</taxon>
        <taxon>Fungi</taxon>
        <taxon>Dikarya</taxon>
        <taxon>Ascomycota</taxon>
        <taxon>Pezizomycotina</taxon>
        <taxon>Dothideomycetes</taxon>
        <taxon>Pleosporomycetidae</taxon>
        <taxon>Pleosporales</taxon>
        <taxon>Sporormiaceae</taxon>
        <taxon>Sporormia</taxon>
    </lineage>
</organism>
<gene>
    <name evidence="2" type="ORF">M011DRAFT_285961</name>
</gene>